<comment type="caution">
    <text evidence="2">The sequence shown here is derived from an EMBL/GenBank/DDBJ whole genome shotgun (WGS) entry which is preliminary data.</text>
</comment>
<dbReference type="EMBL" id="JACGWN010000013">
    <property type="protein sequence ID" value="KAL0411781.1"/>
    <property type="molecule type" value="Genomic_DNA"/>
</dbReference>
<accession>A0AAW2U7U1</accession>
<proteinExistence type="predicted"/>
<protein>
    <submittedName>
        <fullName evidence="2">Uncharacterized protein</fullName>
    </submittedName>
</protein>
<reference evidence="2" key="2">
    <citation type="journal article" date="2024" name="Plant">
        <title>Genomic evolution and insights into agronomic trait innovations of Sesamum species.</title>
        <authorList>
            <person name="Miao H."/>
            <person name="Wang L."/>
            <person name="Qu L."/>
            <person name="Liu H."/>
            <person name="Sun Y."/>
            <person name="Le M."/>
            <person name="Wang Q."/>
            <person name="Wei S."/>
            <person name="Zheng Y."/>
            <person name="Lin W."/>
            <person name="Duan Y."/>
            <person name="Cao H."/>
            <person name="Xiong S."/>
            <person name="Wang X."/>
            <person name="Wei L."/>
            <person name="Li C."/>
            <person name="Ma Q."/>
            <person name="Ju M."/>
            <person name="Zhao R."/>
            <person name="Li G."/>
            <person name="Mu C."/>
            <person name="Tian Q."/>
            <person name="Mei H."/>
            <person name="Zhang T."/>
            <person name="Gao T."/>
            <person name="Zhang H."/>
        </authorList>
    </citation>
    <scope>NUCLEOTIDE SEQUENCE</scope>
    <source>
        <strain evidence="2">KEN1</strain>
    </source>
</reference>
<dbReference type="AlphaFoldDB" id="A0AAW2U7U1"/>
<reference evidence="2" key="1">
    <citation type="submission" date="2020-06" db="EMBL/GenBank/DDBJ databases">
        <authorList>
            <person name="Li T."/>
            <person name="Hu X."/>
            <person name="Zhang T."/>
            <person name="Song X."/>
            <person name="Zhang H."/>
            <person name="Dai N."/>
            <person name="Sheng W."/>
            <person name="Hou X."/>
            <person name="Wei L."/>
        </authorList>
    </citation>
    <scope>NUCLEOTIDE SEQUENCE</scope>
    <source>
        <strain evidence="2">KEN1</strain>
        <tissue evidence="2">Leaf</tissue>
    </source>
</reference>
<evidence type="ECO:0000256" key="1">
    <source>
        <dbReference type="SAM" id="MobiDB-lite"/>
    </source>
</evidence>
<feature type="region of interest" description="Disordered" evidence="1">
    <location>
        <begin position="88"/>
        <end position="139"/>
    </location>
</feature>
<evidence type="ECO:0000313" key="2">
    <source>
        <dbReference type="EMBL" id="KAL0411781.1"/>
    </source>
</evidence>
<sequence length="163" mass="18576">MDVKNYDRALAREEFNLLRNKIDPSSISHFTPNTSTYFEGFLYYFRELDLPLPIESFYVFCSHGKKFYFKTSIISRLNTSASTVTATRRVFPPPASRKESERRRSPLPPSHPCGLQHGIGESDKDGCVSPLGSSKRPRECSAFETSRHGTWKGLFSFGIDCHE</sequence>
<gene>
    <name evidence="2" type="ORF">Slati_3767800</name>
</gene>
<name>A0AAW2U7U1_9LAMI</name>
<organism evidence="2">
    <name type="scientific">Sesamum latifolium</name>
    <dbReference type="NCBI Taxonomy" id="2727402"/>
    <lineage>
        <taxon>Eukaryota</taxon>
        <taxon>Viridiplantae</taxon>
        <taxon>Streptophyta</taxon>
        <taxon>Embryophyta</taxon>
        <taxon>Tracheophyta</taxon>
        <taxon>Spermatophyta</taxon>
        <taxon>Magnoliopsida</taxon>
        <taxon>eudicotyledons</taxon>
        <taxon>Gunneridae</taxon>
        <taxon>Pentapetalae</taxon>
        <taxon>asterids</taxon>
        <taxon>lamiids</taxon>
        <taxon>Lamiales</taxon>
        <taxon>Pedaliaceae</taxon>
        <taxon>Sesamum</taxon>
    </lineage>
</organism>